<gene>
    <name evidence="12" type="ORF">DW204_00580</name>
    <name evidence="11" type="ORF">DXD04_05120</name>
</gene>
<evidence type="ECO:0000256" key="1">
    <source>
        <dbReference type="ARBA" id="ARBA00001947"/>
    </source>
</evidence>
<dbReference type="PROSITE" id="PS51885">
    <property type="entry name" value="NEPRILYSIN"/>
    <property type="match status" value="1"/>
</dbReference>
<dbReference type="EMBL" id="QRJS01000001">
    <property type="protein sequence ID" value="RHH51960.1"/>
    <property type="molecule type" value="Genomic_DNA"/>
</dbReference>
<dbReference type="InterPro" id="IPR018497">
    <property type="entry name" value="Peptidase_M13_C"/>
</dbReference>
<evidence type="ECO:0000313" key="12">
    <source>
        <dbReference type="EMBL" id="RHH51960.1"/>
    </source>
</evidence>
<feature type="domain" description="Peptidase M13 C-terminal" evidence="9">
    <location>
        <begin position="475"/>
        <end position="676"/>
    </location>
</feature>
<dbReference type="Gene3D" id="3.40.390.10">
    <property type="entry name" value="Collagenase (Catalytic Domain)"/>
    <property type="match status" value="1"/>
</dbReference>
<dbReference type="SUPFAM" id="SSF55486">
    <property type="entry name" value="Metalloproteases ('zincins'), catalytic domain"/>
    <property type="match status" value="1"/>
</dbReference>
<evidence type="ECO:0000313" key="11">
    <source>
        <dbReference type="EMBL" id="RGK57008.1"/>
    </source>
</evidence>
<evidence type="ECO:0000256" key="4">
    <source>
        <dbReference type="ARBA" id="ARBA00022723"/>
    </source>
</evidence>
<accession>A0A3E4N4N0</accession>
<dbReference type="AlphaFoldDB" id="A0A3E4N4N0"/>
<dbReference type="InterPro" id="IPR042089">
    <property type="entry name" value="Peptidase_M13_dom_2"/>
</dbReference>
<keyword evidence="4" id="KW-0479">Metal-binding</keyword>
<organism evidence="11 13">
    <name type="scientific">Phocaeicola plebeius</name>
    <dbReference type="NCBI Taxonomy" id="310297"/>
    <lineage>
        <taxon>Bacteria</taxon>
        <taxon>Pseudomonadati</taxon>
        <taxon>Bacteroidota</taxon>
        <taxon>Bacteroidia</taxon>
        <taxon>Bacteroidales</taxon>
        <taxon>Bacteroidaceae</taxon>
        <taxon>Phocaeicola</taxon>
    </lineage>
</organism>
<evidence type="ECO:0000259" key="10">
    <source>
        <dbReference type="Pfam" id="PF05649"/>
    </source>
</evidence>
<evidence type="ECO:0000256" key="5">
    <source>
        <dbReference type="ARBA" id="ARBA00022801"/>
    </source>
</evidence>
<dbReference type="InterPro" id="IPR024079">
    <property type="entry name" value="MetalloPept_cat_dom_sf"/>
</dbReference>
<feature type="domain" description="Peptidase M13 N-terminal" evidence="10">
    <location>
        <begin position="44"/>
        <end position="423"/>
    </location>
</feature>
<comment type="cofactor">
    <cofactor evidence="1">
        <name>Zn(2+)</name>
        <dbReference type="ChEBI" id="CHEBI:29105"/>
    </cofactor>
</comment>
<dbReference type="InterPro" id="IPR000718">
    <property type="entry name" value="Peptidase_M13"/>
</dbReference>
<dbReference type="CDD" id="cd08662">
    <property type="entry name" value="M13"/>
    <property type="match status" value="1"/>
</dbReference>
<evidence type="ECO:0000256" key="8">
    <source>
        <dbReference type="SAM" id="SignalP"/>
    </source>
</evidence>
<dbReference type="PROSITE" id="PS51257">
    <property type="entry name" value="PROKAR_LIPOPROTEIN"/>
    <property type="match status" value="1"/>
</dbReference>
<keyword evidence="7" id="KW-0482">Metalloprotease</keyword>
<protein>
    <submittedName>
        <fullName evidence="11">M13 family peptidase</fullName>
    </submittedName>
</protein>
<dbReference type="Proteomes" id="UP000284998">
    <property type="component" value="Unassembled WGS sequence"/>
</dbReference>
<dbReference type="GO" id="GO:0004222">
    <property type="term" value="F:metalloendopeptidase activity"/>
    <property type="evidence" value="ECO:0007669"/>
    <property type="project" value="InterPro"/>
</dbReference>
<dbReference type="PANTHER" id="PTHR11733:SF167">
    <property type="entry name" value="FI17812P1-RELATED"/>
    <property type="match status" value="1"/>
</dbReference>
<comment type="similarity">
    <text evidence="2">Belongs to the peptidase M13 family.</text>
</comment>
<dbReference type="Pfam" id="PF05649">
    <property type="entry name" value="Peptidase_M13_N"/>
    <property type="match status" value="1"/>
</dbReference>
<dbReference type="PRINTS" id="PR00786">
    <property type="entry name" value="NEPRILYSIN"/>
</dbReference>
<feature type="signal peptide" evidence="8">
    <location>
        <begin position="1"/>
        <end position="21"/>
    </location>
</feature>
<evidence type="ECO:0000256" key="7">
    <source>
        <dbReference type="ARBA" id="ARBA00023049"/>
    </source>
</evidence>
<evidence type="ECO:0000313" key="14">
    <source>
        <dbReference type="Proteomes" id="UP000284998"/>
    </source>
</evidence>
<sequence length="679" mass="76087">MNKKNYVAVATLAFAMLTSCAGQKEAKSTSGIDLANMDTTVSAGTDFFRYACGGWNDAHPLTAEYSRYGTFDELFENSQKQLRELIEGLAAQKNNQAGSAAQKIGDLYNMAMDSVTLNKQGAEPVKAMLDKIAGMKDKSEIVPMMTEMAHIGIGTYFHSYVYADPKNSSLNIFQMGQGGINLGEKEYYLDTDSITQNIREQYKLYIGKLFQLAGFSEADAQQKVADVMELETAIAKVSRSATELRDPEANYHKMSFDELKKTIAGIDWDAYMKGLGIQAPAELNVEQVEPIQEVARLMNTLPLSKHVSYLEYNLLDAAASCLSDDFVAARFDFYGKVLSGRQVNQPRWKRAVNSVNGMLGELVGEMYVEKYFPAAAKERMVKLVKNLQTALGERIDAQEWMSDSTKIRAHEKLATFHVKVGYPDKWKDYSKLEIKNDSYWANVCRASEWGFNDMYSRIGKPVDKDEWLMTPQTVNAYYNPSTNEICFPAAILQPPFFNMEADDAANYGAIGVVIGHEMTHGFDDQGRQFDKDGNLTDWWAPGDADRFKERAQVMVDFFNKIEVLPGLQANGELTLGENLADHGGLNVAYLAFQNATKDAPLGVVDGFTPEQRFFLAYATLWAGNIRDEQIRVYTKSDPHSLGKWRVNGALPHIQAWYDAFHITPSDPLYVAPENRVNVW</sequence>
<feature type="chain" id="PRO_5041870871" evidence="8">
    <location>
        <begin position="22"/>
        <end position="679"/>
    </location>
</feature>
<proteinExistence type="inferred from homology"/>
<evidence type="ECO:0000256" key="6">
    <source>
        <dbReference type="ARBA" id="ARBA00022833"/>
    </source>
</evidence>
<evidence type="ECO:0000256" key="3">
    <source>
        <dbReference type="ARBA" id="ARBA00022670"/>
    </source>
</evidence>
<keyword evidence="3" id="KW-0645">Protease</keyword>
<dbReference type="EMBL" id="QSQT01000007">
    <property type="protein sequence ID" value="RGK57008.1"/>
    <property type="molecule type" value="Genomic_DNA"/>
</dbReference>
<dbReference type="GO" id="GO:0005886">
    <property type="term" value="C:plasma membrane"/>
    <property type="evidence" value="ECO:0007669"/>
    <property type="project" value="TreeGrafter"/>
</dbReference>
<dbReference type="PANTHER" id="PTHR11733">
    <property type="entry name" value="ZINC METALLOPROTEASE FAMILY M13 NEPRILYSIN-RELATED"/>
    <property type="match status" value="1"/>
</dbReference>
<evidence type="ECO:0000256" key="2">
    <source>
        <dbReference type="ARBA" id="ARBA00007357"/>
    </source>
</evidence>
<keyword evidence="13" id="KW-1185">Reference proteome</keyword>
<name>A0A3E4N4N0_9BACT</name>
<dbReference type="GO" id="GO:0046872">
    <property type="term" value="F:metal ion binding"/>
    <property type="evidence" value="ECO:0007669"/>
    <property type="project" value="UniProtKB-KW"/>
</dbReference>
<keyword evidence="6" id="KW-0862">Zinc</keyword>
<dbReference type="Pfam" id="PF01431">
    <property type="entry name" value="Peptidase_M13"/>
    <property type="match status" value="1"/>
</dbReference>
<evidence type="ECO:0000313" key="13">
    <source>
        <dbReference type="Proteomes" id="UP000260862"/>
    </source>
</evidence>
<dbReference type="Gene3D" id="1.10.1380.10">
    <property type="entry name" value="Neutral endopeptidase , domain2"/>
    <property type="match status" value="1"/>
</dbReference>
<keyword evidence="8" id="KW-0732">Signal</keyword>
<comment type="caution">
    <text evidence="11">The sequence shown here is derived from an EMBL/GenBank/DDBJ whole genome shotgun (WGS) entry which is preliminary data.</text>
</comment>
<dbReference type="InterPro" id="IPR008753">
    <property type="entry name" value="Peptidase_M13_N"/>
</dbReference>
<keyword evidence="5" id="KW-0378">Hydrolase</keyword>
<reference evidence="13 14" key="1">
    <citation type="submission" date="2018-08" db="EMBL/GenBank/DDBJ databases">
        <title>A genome reference for cultivated species of the human gut microbiota.</title>
        <authorList>
            <person name="Zou Y."/>
            <person name="Xue W."/>
            <person name="Luo G."/>
        </authorList>
    </citation>
    <scope>NUCLEOTIDE SEQUENCE [LARGE SCALE GENOMIC DNA]</scope>
    <source>
        <strain evidence="12 14">AM17-44</strain>
        <strain evidence="11 13">TF10-3AC</strain>
    </source>
</reference>
<dbReference type="RefSeq" id="WP_117671439.1">
    <property type="nucleotide sequence ID" value="NZ_CABOGR010000007.1"/>
</dbReference>
<dbReference type="Proteomes" id="UP000260862">
    <property type="component" value="Unassembled WGS sequence"/>
</dbReference>
<evidence type="ECO:0000259" key="9">
    <source>
        <dbReference type="Pfam" id="PF01431"/>
    </source>
</evidence>
<dbReference type="GO" id="GO:0016485">
    <property type="term" value="P:protein processing"/>
    <property type="evidence" value="ECO:0007669"/>
    <property type="project" value="TreeGrafter"/>
</dbReference>